<evidence type="ECO:0000313" key="2">
    <source>
        <dbReference type="EMBL" id="OUY08566.1"/>
    </source>
</evidence>
<dbReference type="AlphaFoldDB" id="A0A1Z9Z2A4"/>
<dbReference type="PROSITE" id="PS51257">
    <property type="entry name" value="PROKAR_LIPOPROTEIN"/>
    <property type="match status" value="1"/>
</dbReference>
<dbReference type="Gene3D" id="2.40.128.270">
    <property type="match status" value="1"/>
</dbReference>
<feature type="domain" description="DUF306" evidence="1">
    <location>
        <begin position="62"/>
        <end position="167"/>
    </location>
</feature>
<organism evidence="2 3">
    <name type="scientific">Acinetobacter populi</name>
    <dbReference type="NCBI Taxonomy" id="1582270"/>
    <lineage>
        <taxon>Bacteria</taxon>
        <taxon>Pseudomonadati</taxon>
        <taxon>Pseudomonadota</taxon>
        <taxon>Gammaproteobacteria</taxon>
        <taxon>Moraxellales</taxon>
        <taxon>Moraxellaceae</taxon>
        <taxon>Acinetobacter</taxon>
    </lineage>
</organism>
<dbReference type="InterPro" id="IPR038670">
    <property type="entry name" value="HslJ-like_sf"/>
</dbReference>
<comment type="caution">
    <text evidence="2">The sequence shown here is derived from an EMBL/GenBank/DDBJ whole genome shotgun (WGS) entry which is preliminary data.</text>
</comment>
<reference evidence="2 3" key="1">
    <citation type="submission" date="2017-05" db="EMBL/GenBank/DDBJ databases">
        <title>Acinetobacter populi ANC 5415 (= PBJ7), whole genome shotgun sequencing project.</title>
        <authorList>
            <person name="Nemec A."/>
            <person name="Radolfova-Krizova L."/>
        </authorList>
    </citation>
    <scope>NUCLEOTIDE SEQUENCE [LARGE SCALE GENOMIC DNA]</scope>
    <source>
        <strain evidence="2 3">PBJ7</strain>
    </source>
</reference>
<dbReference type="PANTHER" id="PTHR35535:SF2">
    <property type="entry name" value="DUF306 DOMAIN-CONTAINING PROTEIN"/>
    <property type="match status" value="1"/>
</dbReference>
<dbReference type="EMBL" id="NEXX01000001">
    <property type="protein sequence ID" value="OUY08566.1"/>
    <property type="molecule type" value="Genomic_DNA"/>
</dbReference>
<evidence type="ECO:0000259" key="1">
    <source>
        <dbReference type="Pfam" id="PF03724"/>
    </source>
</evidence>
<keyword evidence="3" id="KW-1185">Reference proteome</keyword>
<evidence type="ECO:0000313" key="3">
    <source>
        <dbReference type="Proteomes" id="UP000196536"/>
    </source>
</evidence>
<sequence>MRISSVFAQVFLIGMAVLMTACQSHSPAQSASKNKGSATKATNTPLQLNTQSIPVIKSKDGIQDVKWTIKSIKSKKALYFNQMPSVLLQSNVQRVIGNTGCNSIYGSYQIDVNKRTIQFKTSAGHQSCDNALAQEAELMDAFARVQYFAVQNKNITFYDANRQVLITAEI</sequence>
<dbReference type="RefSeq" id="WP_087619234.1">
    <property type="nucleotide sequence ID" value="NZ_NEXX01000001.1"/>
</dbReference>
<dbReference type="Proteomes" id="UP000196536">
    <property type="component" value="Unassembled WGS sequence"/>
</dbReference>
<proteinExistence type="predicted"/>
<dbReference type="OrthoDB" id="6712633at2"/>
<protein>
    <recommendedName>
        <fullName evidence="1">DUF306 domain-containing protein</fullName>
    </recommendedName>
</protein>
<dbReference type="InterPro" id="IPR053147">
    <property type="entry name" value="Hsp_HslJ-like"/>
</dbReference>
<dbReference type="InterPro" id="IPR005184">
    <property type="entry name" value="DUF306_Meta_HslJ"/>
</dbReference>
<name>A0A1Z9Z2A4_9GAMM</name>
<dbReference type="Pfam" id="PF03724">
    <property type="entry name" value="META"/>
    <property type="match status" value="1"/>
</dbReference>
<accession>A0A1Z9Z2A4</accession>
<gene>
    <name evidence="2" type="ORF">CAP51_02850</name>
</gene>
<dbReference type="PANTHER" id="PTHR35535">
    <property type="entry name" value="HEAT SHOCK PROTEIN HSLJ"/>
    <property type="match status" value="1"/>
</dbReference>